<protein>
    <submittedName>
        <fullName evidence="4">DUF3999 domain-containing protein</fullName>
    </submittedName>
</protein>
<dbReference type="InterPro" id="IPR025060">
    <property type="entry name" value="DUF3999"/>
</dbReference>
<evidence type="ECO:0000256" key="1">
    <source>
        <dbReference type="SAM" id="MobiDB-lite"/>
    </source>
</evidence>
<proteinExistence type="predicted"/>
<dbReference type="RefSeq" id="WP_187571437.1">
    <property type="nucleotide sequence ID" value="NZ_CP060711.1"/>
</dbReference>
<feature type="region of interest" description="Disordered" evidence="1">
    <location>
        <begin position="308"/>
        <end position="328"/>
    </location>
</feature>
<dbReference type="Proteomes" id="UP000515977">
    <property type="component" value="Chromosome"/>
</dbReference>
<dbReference type="Pfam" id="PF13163">
    <property type="entry name" value="DUF3999"/>
    <property type="match status" value="1"/>
</dbReference>
<feature type="signal peptide" evidence="3">
    <location>
        <begin position="1"/>
        <end position="19"/>
    </location>
</feature>
<keyword evidence="2" id="KW-1133">Transmembrane helix</keyword>
<keyword evidence="2" id="KW-0472">Membrane</keyword>
<feature type="transmembrane region" description="Helical" evidence="2">
    <location>
        <begin position="425"/>
        <end position="446"/>
    </location>
</feature>
<evidence type="ECO:0000256" key="2">
    <source>
        <dbReference type="SAM" id="Phobius"/>
    </source>
</evidence>
<organism evidence="4 5">
    <name type="scientific">Thermomonas brevis</name>
    <dbReference type="NCBI Taxonomy" id="215691"/>
    <lineage>
        <taxon>Bacteria</taxon>
        <taxon>Pseudomonadati</taxon>
        <taxon>Pseudomonadota</taxon>
        <taxon>Gammaproteobacteria</taxon>
        <taxon>Lysobacterales</taxon>
        <taxon>Lysobacteraceae</taxon>
        <taxon>Thermomonas</taxon>
    </lineage>
</organism>
<reference evidence="4 5" key="1">
    <citation type="submission" date="2020-08" db="EMBL/GenBank/DDBJ databases">
        <title>Genome sequence of Thermomonas brevis KACC 16975T.</title>
        <authorList>
            <person name="Hyun D.-W."/>
            <person name="Bae J.-W."/>
        </authorList>
    </citation>
    <scope>NUCLEOTIDE SEQUENCE [LARGE SCALE GENOMIC DNA]</scope>
    <source>
        <strain evidence="4 5">KACC 16975</strain>
    </source>
</reference>
<dbReference type="KEGG" id="tbv:H9L17_06050"/>
<keyword evidence="2" id="KW-0812">Transmembrane</keyword>
<dbReference type="EMBL" id="CP060711">
    <property type="protein sequence ID" value="QNN47693.1"/>
    <property type="molecule type" value="Genomic_DNA"/>
</dbReference>
<evidence type="ECO:0000313" key="5">
    <source>
        <dbReference type="Proteomes" id="UP000515977"/>
    </source>
</evidence>
<keyword evidence="5" id="KW-1185">Reference proteome</keyword>
<sequence>MKTMTRWAWLLALPLAALAAVGDDYAGRWPLALERGDGGAYRVVLDASVYRQMQSPGLRDLVVVNADGAPVATAVFPPDAPLAQAGDSVALPWFPLPGDAGAATLDIAAISEIATDGSLRRVELRGADAGAAGDNGFVIDASRLREPVVALRFAWLDAEAFDRGYRVGASDDLRQWREVEADGRLLQLRNGDRRIVEDRIVLSGVRAKYLRLLPNARQPAPLALTDVRAELAGHVAAPALQWEELRGRRIEGRDGVAFEYALEGRFPVEAADVTVAGNSTRSWLLESRDGADAAWREAASPWVAYRVDSGGQSSRSPPQPLHGLSRDRQWRLRTRDGSAIEAPLLRLGYRPETVVFLAEGQPPFALLAGSARAARPVSPLPQLVDALRTARGKDWQPAAATLGARQAQAGDAALQALPRADWKRWLLWALLVTGAALVAGFALSLLRKK</sequence>
<name>A0A7G9QWG8_9GAMM</name>
<feature type="chain" id="PRO_5028833168" evidence="3">
    <location>
        <begin position="20"/>
        <end position="449"/>
    </location>
</feature>
<evidence type="ECO:0000256" key="3">
    <source>
        <dbReference type="SAM" id="SignalP"/>
    </source>
</evidence>
<gene>
    <name evidence="4" type="ORF">H9L17_06050</name>
</gene>
<keyword evidence="3" id="KW-0732">Signal</keyword>
<evidence type="ECO:0000313" key="4">
    <source>
        <dbReference type="EMBL" id="QNN47693.1"/>
    </source>
</evidence>
<accession>A0A7G9QWG8</accession>
<dbReference type="AlphaFoldDB" id="A0A7G9QWG8"/>